<dbReference type="InterPro" id="IPR036568">
    <property type="entry name" value="GGCT-like_sf"/>
</dbReference>
<proteinExistence type="predicted"/>
<dbReference type="AlphaFoldDB" id="G8QU90"/>
<dbReference type="eggNOG" id="COG2105">
    <property type="taxonomic scope" value="Bacteria"/>
</dbReference>
<feature type="domain" description="Gamma-glutamylcyclotransferase AIG2-like" evidence="1">
    <location>
        <begin position="6"/>
        <end position="133"/>
    </location>
</feature>
<reference evidence="2 3" key="1">
    <citation type="submission" date="2011-11" db="EMBL/GenBank/DDBJ databases">
        <title>Complete sequence of Spirochaeta sp. grapes.</title>
        <authorList>
            <consortium name="US DOE Joint Genome Institute"/>
            <person name="Lucas S."/>
            <person name="Han J."/>
            <person name="Lapidus A."/>
            <person name="Cheng J.-F."/>
            <person name="Goodwin L."/>
            <person name="Pitluck S."/>
            <person name="Peters L."/>
            <person name="Ovchinnikova G."/>
            <person name="Munk A.C."/>
            <person name="Detter J.C."/>
            <person name="Han C."/>
            <person name="Tapia R."/>
            <person name="Land M."/>
            <person name="Hauser L."/>
            <person name="Kyrpides N."/>
            <person name="Ivanova N."/>
            <person name="Pagani I."/>
            <person name="Ritalahtilisa K."/>
            <person name="Loeffler F."/>
            <person name="Woyke T."/>
        </authorList>
    </citation>
    <scope>NUCLEOTIDE SEQUENCE [LARGE SCALE GENOMIC DNA]</scope>
    <source>
        <strain evidence="3">ATCC BAA-1885 / DSM 22778 / Grapes</strain>
    </source>
</reference>
<accession>G8QU90</accession>
<dbReference type="STRING" id="158190.SpiGrapes_0196"/>
<gene>
    <name evidence="2" type="ordered locus">SpiGrapes_0196</name>
</gene>
<evidence type="ECO:0000313" key="2">
    <source>
        <dbReference type="EMBL" id="AEV28060.1"/>
    </source>
</evidence>
<dbReference type="InterPro" id="IPR009288">
    <property type="entry name" value="AIG2-like_dom"/>
</dbReference>
<protein>
    <recommendedName>
        <fullName evidence="1">Gamma-glutamylcyclotransferase AIG2-like domain-containing protein</fullName>
    </recommendedName>
</protein>
<dbReference type="InterPro" id="IPR013024">
    <property type="entry name" value="GGCT-like"/>
</dbReference>
<dbReference type="SUPFAM" id="SSF110857">
    <property type="entry name" value="Gamma-glutamyl cyclotransferase-like"/>
    <property type="match status" value="1"/>
</dbReference>
<evidence type="ECO:0000259" key="1">
    <source>
        <dbReference type="Pfam" id="PF06094"/>
    </source>
</evidence>
<evidence type="ECO:0000313" key="3">
    <source>
        <dbReference type="Proteomes" id="UP000005632"/>
    </source>
</evidence>
<organism evidence="2 3">
    <name type="scientific">Sphaerochaeta pleomorpha (strain ATCC BAA-1885 / DSM 22778 / Grapes)</name>
    <dbReference type="NCBI Taxonomy" id="158190"/>
    <lineage>
        <taxon>Bacteria</taxon>
        <taxon>Pseudomonadati</taxon>
        <taxon>Spirochaetota</taxon>
        <taxon>Spirochaetia</taxon>
        <taxon>Spirochaetales</taxon>
        <taxon>Sphaerochaetaceae</taxon>
        <taxon>Sphaerochaeta</taxon>
    </lineage>
</organism>
<sequence>MQCTNLFVYGSLLEGFFNYEKTLVGKVITCVPAKVRGNLFHQSKKGYPALVAGEDWVYGELLALSHIEENLPLLDQVENYYGEGQANEYDRILKKVFVPSQNCYIEAYVYWYGLDDLGKENNPVIYLADGNWRSFMLTRQ</sequence>
<dbReference type="HOGENOM" id="CLU_083466_2_2_12"/>
<dbReference type="Proteomes" id="UP000005632">
    <property type="component" value="Chromosome"/>
</dbReference>
<dbReference type="Pfam" id="PF06094">
    <property type="entry name" value="GGACT"/>
    <property type="match status" value="1"/>
</dbReference>
<dbReference type="EMBL" id="CP003155">
    <property type="protein sequence ID" value="AEV28060.1"/>
    <property type="molecule type" value="Genomic_DNA"/>
</dbReference>
<name>G8QU90_SPHPG</name>
<dbReference type="OrthoDB" id="8538589at2"/>
<dbReference type="CDD" id="cd06661">
    <property type="entry name" value="GGCT_like"/>
    <property type="match status" value="1"/>
</dbReference>
<dbReference type="KEGG" id="sgp:SpiGrapes_0196"/>
<keyword evidence="3" id="KW-1185">Reference proteome</keyword>
<dbReference type="Gene3D" id="3.10.490.10">
    <property type="entry name" value="Gamma-glutamyl cyclotransferase-like"/>
    <property type="match status" value="1"/>
</dbReference>